<reference evidence="1 2" key="1">
    <citation type="journal article" date="2024" name="Proc. Natl. Acad. Sci. U.S.A.">
        <title>The evolutionary genomics of adaptation to stress in wild rhizobium bacteria.</title>
        <authorList>
            <person name="Kehlet-Delgado H."/>
            <person name="Montoya A.P."/>
            <person name="Jensen K.T."/>
            <person name="Wendlandt C.E."/>
            <person name="Dexheimer C."/>
            <person name="Roberts M."/>
            <person name="Torres Martinez L."/>
            <person name="Friesen M.L."/>
            <person name="Griffitts J.S."/>
            <person name="Porter S.S."/>
        </authorList>
    </citation>
    <scope>NUCLEOTIDE SEQUENCE [LARGE SCALE GENOMIC DNA]</scope>
    <source>
        <strain evidence="1 2">M0468</strain>
    </source>
</reference>
<organism evidence="1 2">
    <name type="scientific">Mesorhizobium australicum</name>
    <dbReference type="NCBI Taxonomy" id="536018"/>
    <lineage>
        <taxon>Bacteria</taxon>
        <taxon>Pseudomonadati</taxon>
        <taxon>Pseudomonadota</taxon>
        <taxon>Alphaproteobacteria</taxon>
        <taxon>Hyphomicrobiales</taxon>
        <taxon>Phyllobacteriaceae</taxon>
        <taxon>Mesorhizobium</taxon>
    </lineage>
</organism>
<accession>A0ACC6SZF3</accession>
<proteinExistence type="predicted"/>
<evidence type="ECO:0000313" key="2">
    <source>
        <dbReference type="Proteomes" id="UP001480082"/>
    </source>
</evidence>
<keyword evidence="2" id="KW-1185">Reference proteome</keyword>
<sequence>MDLILTAVVEMAQPFRMLMLVTGVFVGLVVGVVPGIGGLFAMALLIPMTYNMDAYAAFALLLGMGSVNTTSDTIPAILFGVPGSVGAAATVLDGHAMAKKGEAARAFGASYSASMIGGVFGALVLAAAIPIMRPLVLYLKTPDFFAICAFGLSIVAMLAGSQPLKGLAAAMFGMLASFVGIDKIAGIDRWTFGEIYLWDGLPVALVFLGLFGLPELASLLLRGSIQGNAERPTYAGMWQGIRDTLREWPLVLRCSSIGSLLGAVPGVGIAVLDWIAYGHASRRPGSGPKFGEGNVRGVIAPESANNAKEGGSLIPTIAFGVPGSASMSILLGAFVVHGLVPGPDMLGKNAALTMSMVFSIAVANIVGAVTCLVLTRPLARVAQVPAAILVPLVVTFIVVGAYQTNMSAFDFALVIGVGAVGMAMKELNWPRSAFSLGFVLGPSLENYFFLAYQISGWSWLAQPLVLILLGLAVFGVVRQTLSWFRARNSGGPLPPALPDIVAGATMTLLAFAALVTAATGFPFEAAIFPIITAGLLMAFSLVTTVQTSLRWRRRATPVLSAPAAIPGEWSPVSEPTMKGNLAIIGLCLALAFLILLVGHLAATFIFVACSIVVLGTKSRRPPLVIAAAATAFVYSVFDMLASQPWPTPWLAGIGGIF</sequence>
<evidence type="ECO:0000313" key="1">
    <source>
        <dbReference type="EMBL" id="MER9285148.1"/>
    </source>
</evidence>
<gene>
    <name evidence="1" type="ORF">NKI81_14430</name>
</gene>
<protein>
    <submittedName>
        <fullName evidence="1">Tripartite tricarboxylate transporter permease</fullName>
    </submittedName>
</protein>
<name>A0ACC6SZF3_9HYPH</name>
<comment type="caution">
    <text evidence="1">The sequence shown here is derived from an EMBL/GenBank/DDBJ whole genome shotgun (WGS) entry which is preliminary data.</text>
</comment>
<dbReference type="Proteomes" id="UP001480082">
    <property type="component" value="Unassembled WGS sequence"/>
</dbReference>
<dbReference type="EMBL" id="JAMYRI010000007">
    <property type="protein sequence ID" value="MER9285148.1"/>
    <property type="molecule type" value="Genomic_DNA"/>
</dbReference>